<gene>
    <name evidence="2" type="ORF">ACFYNQ_37155</name>
</gene>
<reference evidence="2 3" key="1">
    <citation type="submission" date="2024-10" db="EMBL/GenBank/DDBJ databases">
        <title>The Natural Products Discovery Center: Release of the First 8490 Sequenced Strains for Exploring Actinobacteria Biosynthetic Diversity.</title>
        <authorList>
            <person name="Kalkreuter E."/>
            <person name="Kautsar S.A."/>
            <person name="Yang D."/>
            <person name="Bader C.D."/>
            <person name="Teijaro C.N."/>
            <person name="Fluegel L."/>
            <person name="Davis C.M."/>
            <person name="Simpson J.R."/>
            <person name="Lauterbach L."/>
            <person name="Steele A.D."/>
            <person name="Gui C."/>
            <person name="Meng S."/>
            <person name="Li G."/>
            <person name="Viehrig K."/>
            <person name="Ye F."/>
            <person name="Su P."/>
            <person name="Kiefer A.F."/>
            <person name="Nichols A."/>
            <person name="Cepeda A.J."/>
            <person name="Yan W."/>
            <person name="Fan B."/>
            <person name="Jiang Y."/>
            <person name="Adhikari A."/>
            <person name="Zheng C.-J."/>
            <person name="Schuster L."/>
            <person name="Cowan T.M."/>
            <person name="Smanski M.J."/>
            <person name="Chevrette M.G."/>
            <person name="De Carvalho L.P.S."/>
            <person name="Shen B."/>
        </authorList>
    </citation>
    <scope>NUCLEOTIDE SEQUENCE [LARGE SCALE GENOMIC DNA]</scope>
    <source>
        <strain evidence="2 3">NPDC006488</strain>
    </source>
</reference>
<organism evidence="2 3">
    <name type="scientific">Streptomyces hokutonensis</name>
    <dbReference type="NCBI Taxonomy" id="1306990"/>
    <lineage>
        <taxon>Bacteria</taxon>
        <taxon>Bacillati</taxon>
        <taxon>Actinomycetota</taxon>
        <taxon>Actinomycetes</taxon>
        <taxon>Kitasatosporales</taxon>
        <taxon>Streptomycetaceae</taxon>
        <taxon>Streptomyces</taxon>
    </lineage>
</organism>
<comment type="caution">
    <text evidence="2">The sequence shown here is derived from an EMBL/GenBank/DDBJ whole genome shotgun (WGS) entry which is preliminary data.</text>
</comment>
<dbReference type="RefSeq" id="WP_388113136.1">
    <property type="nucleotide sequence ID" value="NZ_JBIAHM010000015.1"/>
</dbReference>
<dbReference type="EMBL" id="JBIAHM010000015">
    <property type="protein sequence ID" value="MFE9604168.1"/>
    <property type="molecule type" value="Genomic_DNA"/>
</dbReference>
<accession>A0ABW6MF84</accession>
<evidence type="ECO:0000313" key="2">
    <source>
        <dbReference type="EMBL" id="MFE9604168.1"/>
    </source>
</evidence>
<protein>
    <submittedName>
        <fullName evidence="2">Uncharacterized protein</fullName>
    </submittedName>
</protein>
<dbReference type="Proteomes" id="UP001601303">
    <property type="component" value="Unassembled WGS sequence"/>
</dbReference>
<proteinExistence type="predicted"/>
<sequence length="48" mass="5083">MPPVHPAGLPYVEHISPDTTPGRPPTAVEGLAADDIPMSFPRRAGLYS</sequence>
<keyword evidence="3" id="KW-1185">Reference proteome</keyword>
<feature type="region of interest" description="Disordered" evidence="1">
    <location>
        <begin position="1"/>
        <end position="30"/>
    </location>
</feature>
<evidence type="ECO:0000313" key="3">
    <source>
        <dbReference type="Proteomes" id="UP001601303"/>
    </source>
</evidence>
<evidence type="ECO:0000256" key="1">
    <source>
        <dbReference type="SAM" id="MobiDB-lite"/>
    </source>
</evidence>
<name>A0ABW6MF84_9ACTN</name>